<dbReference type="InterPro" id="IPR009061">
    <property type="entry name" value="DNA-bd_dom_put_sf"/>
</dbReference>
<evidence type="ECO:0000259" key="3">
    <source>
        <dbReference type="PROSITE" id="PS50937"/>
    </source>
</evidence>
<evidence type="ECO:0000256" key="2">
    <source>
        <dbReference type="SAM" id="Phobius"/>
    </source>
</evidence>
<feature type="transmembrane region" description="Helical" evidence="2">
    <location>
        <begin position="141"/>
        <end position="160"/>
    </location>
</feature>
<feature type="domain" description="HTH merR-type" evidence="3">
    <location>
        <begin position="1"/>
        <end position="72"/>
    </location>
</feature>
<gene>
    <name evidence="4" type="ORF">IAB74_03445</name>
</gene>
<protein>
    <submittedName>
        <fullName evidence="4">MerR family transcriptional regulator</fullName>
    </submittedName>
</protein>
<dbReference type="SMART" id="SM00422">
    <property type="entry name" value="HTH_MERR"/>
    <property type="match status" value="1"/>
</dbReference>
<evidence type="ECO:0000313" key="4">
    <source>
        <dbReference type="EMBL" id="HIQ67550.1"/>
    </source>
</evidence>
<proteinExistence type="predicted"/>
<name>A0A9D1CLP7_9FIRM</name>
<dbReference type="PROSITE" id="PS50937">
    <property type="entry name" value="HTH_MERR_2"/>
    <property type="match status" value="1"/>
</dbReference>
<evidence type="ECO:0000313" key="5">
    <source>
        <dbReference type="Proteomes" id="UP000886796"/>
    </source>
</evidence>
<reference evidence="4" key="2">
    <citation type="journal article" date="2021" name="PeerJ">
        <title>Extensive microbial diversity within the chicken gut microbiome revealed by metagenomics and culture.</title>
        <authorList>
            <person name="Gilroy R."/>
            <person name="Ravi A."/>
            <person name="Getino M."/>
            <person name="Pursley I."/>
            <person name="Horton D.L."/>
            <person name="Alikhan N.F."/>
            <person name="Baker D."/>
            <person name="Gharbi K."/>
            <person name="Hall N."/>
            <person name="Watson M."/>
            <person name="Adriaenssens E.M."/>
            <person name="Foster-Nyarko E."/>
            <person name="Jarju S."/>
            <person name="Secka A."/>
            <person name="Antonio M."/>
            <person name="Oren A."/>
            <person name="Chaudhuri R.R."/>
            <person name="La Ragione R."/>
            <person name="Hildebrand F."/>
            <person name="Pallen M.J."/>
        </authorList>
    </citation>
    <scope>NUCLEOTIDE SEQUENCE</scope>
    <source>
        <strain evidence="4">13361</strain>
    </source>
</reference>
<sequence>MSIYTTGEIAKLCGVTVRTVQYYDSRNILVPSALSEGGRRLYSEEDLKRLRIICFLREAGLSINSIFELLQEEHSGSTLSLLLEQQILAAREALNQQQARLNMLEALRRGISLTGQFSPESIGDIACQMKSEKKLTNLRRVLIAVGIVMDIIQIATAVLWWKTGIFWPFLLGMAVVIALGLWVTRFYARRVSYICPACHGIFRPRFRQMFALYHTPQTRRLPCPHCGRKGYCVEVANQQEN</sequence>
<accession>A0A9D1CLP7</accession>
<dbReference type="Pfam" id="PF13411">
    <property type="entry name" value="MerR_1"/>
    <property type="match status" value="1"/>
</dbReference>
<dbReference type="CDD" id="cd01106">
    <property type="entry name" value="HTH_TipAL-Mta"/>
    <property type="match status" value="1"/>
</dbReference>
<dbReference type="Gene3D" id="1.10.1660.10">
    <property type="match status" value="1"/>
</dbReference>
<dbReference type="InterPro" id="IPR000551">
    <property type="entry name" value="MerR-type_HTH_dom"/>
</dbReference>
<dbReference type="PANTHER" id="PTHR30204:SF96">
    <property type="entry name" value="CHROMOSOME-ANCHORING PROTEIN RACA"/>
    <property type="match status" value="1"/>
</dbReference>
<dbReference type="EMBL" id="DVFK01000051">
    <property type="protein sequence ID" value="HIQ67550.1"/>
    <property type="molecule type" value="Genomic_DNA"/>
</dbReference>
<dbReference type="GO" id="GO:0003677">
    <property type="term" value="F:DNA binding"/>
    <property type="evidence" value="ECO:0007669"/>
    <property type="project" value="UniProtKB-KW"/>
</dbReference>
<dbReference type="PRINTS" id="PR00040">
    <property type="entry name" value="HTHMERR"/>
</dbReference>
<dbReference type="AlphaFoldDB" id="A0A9D1CLP7"/>
<evidence type="ECO:0000256" key="1">
    <source>
        <dbReference type="ARBA" id="ARBA00023125"/>
    </source>
</evidence>
<dbReference type="InterPro" id="IPR047057">
    <property type="entry name" value="MerR_fam"/>
</dbReference>
<keyword evidence="2" id="KW-1133">Transmembrane helix</keyword>
<keyword evidence="2" id="KW-0812">Transmembrane</keyword>
<dbReference type="PANTHER" id="PTHR30204">
    <property type="entry name" value="REDOX-CYCLING DRUG-SENSING TRANSCRIPTIONAL ACTIVATOR SOXR"/>
    <property type="match status" value="1"/>
</dbReference>
<dbReference type="Proteomes" id="UP000886796">
    <property type="component" value="Unassembled WGS sequence"/>
</dbReference>
<organism evidence="4 5">
    <name type="scientific">Candidatus Faecousia excrementigallinarum</name>
    <dbReference type="NCBI Taxonomy" id="2840806"/>
    <lineage>
        <taxon>Bacteria</taxon>
        <taxon>Bacillati</taxon>
        <taxon>Bacillota</taxon>
        <taxon>Clostridia</taxon>
        <taxon>Eubacteriales</taxon>
        <taxon>Oscillospiraceae</taxon>
        <taxon>Faecousia</taxon>
    </lineage>
</organism>
<comment type="caution">
    <text evidence="4">The sequence shown here is derived from an EMBL/GenBank/DDBJ whole genome shotgun (WGS) entry which is preliminary data.</text>
</comment>
<dbReference type="GO" id="GO:0003700">
    <property type="term" value="F:DNA-binding transcription factor activity"/>
    <property type="evidence" value="ECO:0007669"/>
    <property type="project" value="InterPro"/>
</dbReference>
<keyword evidence="2" id="KW-0472">Membrane</keyword>
<reference evidence="4" key="1">
    <citation type="submission" date="2020-10" db="EMBL/GenBank/DDBJ databases">
        <authorList>
            <person name="Gilroy R."/>
        </authorList>
    </citation>
    <scope>NUCLEOTIDE SEQUENCE</scope>
    <source>
        <strain evidence="4">13361</strain>
    </source>
</reference>
<dbReference type="SUPFAM" id="SSF46955">
    <property type="entry name" value="Putative DNA-binding domain"/>
    <property type="match status" value="1"/>
</dbReference>
<feature type="transmembrane region" description="Helical" evidence="2">
    <location>
        <begin position="166"/>
        <end position="184"/>
    </location>
</feature>
<keyword evidence="1" id="KW-0238">DNA-binding</keyword>